<gene>
    <name evidence="2" type="ORF">CASFOL_003803</name>
</gene>
<name>A0ABD3EI77_9LAMI</name>
<dbReference type="Proteomes" id="UP001632038">
    <property type="component" value="Unassembled WGS sequence"/>
</dbReference>
<evidence type="ECO:0000256" key="1">
    <source>
        <dbReference type="SAM" id="SignalP"/>
    </source>
</evidence>
<accession>A0ABD3EI77</accession>
<sequence length="73" mass="7870">MTSSRLLLLSALLLFCLIAQVSSDLETEDEVAVVVKGANRRLLPFRIVDHFAKIDAVYTQGKMCAAGHVGPAV</sequence>
<proteinExistence type="predicted"/>
<comment type="caution">
    <text evidence="2">The sequence shown here is derived from an EMBL/GenBank/DDBJ whole genome shotgun (WGS) entry which is preliminary data.</text>
</comment>
<protein>
    <submittedName>
        <fullName evidence="2">Uncharacterized protein</fullName>
    </submittedName>
</protein>
<dbReference type="EMBL" id="JAVIJP010000005">
    <property type="protein sequence ID" value="KAL3654122.1"/>
    <property type="molecule type" value="Genomic_DNA"/>
</dbReference>
<dbReference type="AlphaFoldDB" id="A0ABD3EI77"/>
<feature type="chain" id="PRO_5044806690" evidence="1">
    <location>
        <begin position="24"/>
        <end position="73"/>
    </location>
</feature>
<evidence type="ECO:0000313" key="3">
    <source>
        <dbReference type="Proteomes" id="UP001632038"/>
    </source>
</evidence>
<evidence type="ECO:0000313" key="2">
    <source>
        <dbReference type="EMBL" id="KAL3654122.1"/>
    </source>
</evidence>
<keyword evidence="3" id="KW-1185">Reference proteome</keyword>
<keyword evidence="1" id="KW-0732">Signal</keyword>
<organism evidence="2 3">
    <name type="scientific">Castilleja foliolosa</name>
    <dbReference type="NCBI Taxonomy" id="1961234"/>
    <lineage>
        <taxon>Eukaryota</taxon>
        <taxon>Viridiplantae</taxon>
        <taxon>Streptophyta</taxon>
        <taxon>Embryophyta</taxon>
        <taxon>Tracheophyta</taxon>
        <taxon>Spermatophyta</taxon>
        <taxon>Magnoliopsida</taxon>
        <taxon>eudicotyledons</taxon>
        <taxon>Gunneridae</taxon>
        <taxon>Pentapetalae</taxon>
        <taxon>asterids</taxon>
        <taxon>lamiids</taxon>
        <taxon>Lamiales</taxon>
        <taxon>Orobanchaceae</taxon>
        <taxon>Pedicularideae</taxon>
        <taxon>Castillejinae</taxon>
        <taxon>Castilleja</taxon>
    </lineage>
</organism>
<reference evidence="3" key="1">
    <citation type="journal article" date="2024" name="IScience">
        <title>Strigolactones Initiate the Formation of Haustorium-like Structures in Castilleja.</title>
        <authorList>
            <person name="Buerger M."/>
            <person name="Peterson D."/>
            <person name="Chory J."/>
        </authorList>
    </citation>
    <scope>NUCLEOTIDE SEQUENCE [LARGE SCALE GENOMIC DNA]</scope>
</reference>
<feature type="signal peptide" evidence="1">
    <location>
        <begin position="1"/>
        <end position="23"/>
    </location>
</feature>